<evidence type="ECO:0000256" key="1">
    <source>
        <dbReference type="SAM" id="MobiDB-lite"/>
    </source>
</evidence>
<protein>
    <submittedName>
        <fullName evidence="2">Uncharacterized protein</fullName>
    </submittedName>
</protein>
<gene>
    <name evidence="2" type="ORF">GMLC_22050</name>
</gene>
<dbReference type="AlphaFoldDB" id="A0A6V8N7S4"/>
<sequence>MQKPASTPSSSVRNQSRRYRKAPWGRSLHQRFALLPAWFGNCHLTCGLPLPFGIEARPAPHQTGLRLQHLGPCVHLDIYYSDRY</sequence>
<feature type="compositionally biased region" description="Polar residues" evidence="1">
    <location>
        <begin position="1"/>
        <end position="14"/>
    </location>
</feature>
<evidence type="ECO:0000313" key="2">
    <source>
        <dbReference type="EMBL" id="GFO68626.1"/>
    </source>
</evidence>
<comment type="caution">
    <text evidence="2">The sequence shown here is derived from an EMBL/GenBank/DDBJ whole genome shotgun (WGS) entry which is preliminary data.</text>
</comment>
<dbReference type="Proteomes" id="UP000587586">
    <property type="component" value="Unassembled WGS sequence"/>
</dbReference>
<reference evidence="3" key="1">
    <citation type="submission" date="2020-06" db="EMBL/GenBank/DDBJ databases">
        <title>Draft genomic sequecing of Geomonas sp. Red745.</title>
        <authorList>
            <person name="Itoh H."/>
            <person name="Xu Z.X."/>
            <person name="Ushijima N."/>
            <person name="Masuda Y."/>
            <person name="Shiratori Y."/>
            <person name="Senoo K."/>
        </authorList>
    </citation>
    <scope>NUCLEOTIDE SEQUENCE [LARGE SCALE GENOMIC DNA]</scope>
    <source>
        <strain evidence="3">Red745</strain>
    </source>
</reference>
<dbReference type="EMBL" id="BLXZ01000004">
    <property type="protein sequence ID" value="GFO68626.1"/>
    <property type="molecule type" value="Genomic_DNA"/>
</dbReference>
<evidence type="ECO:0000313" key="3">
    <source>
        <dbReference type="Proteomes" id="UP000587586"/>
    </source>
</evidence>
<accession>A0A6V8N7S4</accession>
<name>A0A6V8N7S4_9BACT</name>
<feature type="region of interest" description="Disordered" evidence="1">
    <location>
        <begin position="1"/>
        <end position="23"/>
    </location>
</feature>
<keyword evidence="3" id="KW-1185">Reference proteome</keyword>
<organism evidence="2 3">
    <name type="scientific">Geomonas limicola</name>
    <dbReference type="NCBI Taxonomy" id="2740186"/>
    <lineage>
        <taxon>Bacteria</taxon>
        <taxon>Pseudomonadati</taxon>
        <taxon>Thermodesulfobacteriota</taxon>
        <taxon>Desulfuromonadia</taxon>
        <taxon>Geobacterales</taxon>
        <taxon>Geobacteraceae</taxon>
        <taxon>Geomonas</taxon>
    </lineage>
</organism>
<proteinExistence type="predicted"/>